<dbReference type="InterPro" id="IPR013149">
    <property type="entry name" value="ADH-like_C"/>
</dbReference>
<dbReference type="OMA" id="CDFSGHV"/>
<dbReference type="InterPro" id="IPR013154">
    <property type="entry name" value="ADH-like_N"/>
</dbReference>
<dbReference type="InterPro" id="IPR020843">
    <property type="entry name" value="ER"/>
</dbReference>
<dbReference type="InterPro" id="IPR036291">
    <property type="entry name" value="NAD(P)-bd_dom_sf"/>
</dbReference>
<dbReference type="InterPro" id="IPR011032">
    <property type="entry name" value="GroES-like_sf"/>
</dbReference>
<dbReference type="Gene3D" id="3.40.50.720">
    <property type="entry name" value="NAD(P)-binding Rossmann-like Domain"/>
    <property type="match status" value="1"/>
</dbReference>
<proteinExistence type="predicted"/>
<sequence>MSSNTALVIADSPVDGKWATTTSVPYPSASDDQLIVKTLAYAANPTDWKHIDFKQGSAGDITGSDAAGIVEKVGKNVTGFKEGDVVSVFAHGNYNKTRGCFADYIIADPSTTIKHDAQLKESLPVGEYRSGPIDSFAGAASVTLGLSTVVLSFASNLNIKDEDKGKYILIWGGATATGILAIQIATKGFGLKVATTASKKHHEYLKSLGADVVVDYNDSDAVEQIKKATGSDIRYGFDTVSEPETWQSLYDATANSPKVVLDNLLFLSSDKYKADGRSGEVTVAPGTLAYVATGERVKVFGGDFDISPEAFDRYKKFWFEKLPTILKDISHAKLKVLAPGYESANEAWGLLKHGKVSGEKVVFHKK</sequence>
<dbReference type="SMART" id="SM00829">
    <property type="entry name" value="PKS_ER"/>
    <property type="match status" value="1"/>
</dbReference>
<dbReference type="Pfam" id="PF08240">
    <property type="entry name" value="ADH_N"/>
    <property type="match status" value="1"/>
</dbReference>
<dbReference type="SUPFAM" id="SSF50129">
    <property type="entry name" value="GroES-like"/>
    <property type="match status" value="1"/>
</dbReference>
<dbReference type="EMBL" id="MPUK01000015">
    <property type="protein sequence ID" value="ONH64980.1"/>
    <property type="molecule type" value="Genomic_DNA"/>
</dbReference>
<dbReference type="VEuPathDB" id="FungiDB:BON22_5218"/>
<dbReference type="SUPFAM" id="SSF51735">
    <property type="entry name" value="NAD(P)-binding Rossmann-fold domains"/>
    <property type="match status" value="1"/>
</dbReference>
<evidence type="ECO:0000259" key="1">
    <source>
        <dbReference type="SMART" id="SM00829"/>
    </source>
</evidence>
<dbReference type="STRING" id="36022.A0A1V2KZQ1"/>
<accession>A0A1V2KZQ1</accession>
<reference evidence="3" key="1">
    <citation type="journal article" date="2017" name="Genome Announc.">
        <title>Genome sequences of Cyberlindnera fabianii 65, Pichia kudriavzevii 129, and Saccharomyces cerevisiae 131 isolated from fermented masau fruits in Zimbabwe.</title>
        <authorList>
            <person name="van Rijswijck I.M.H."/>
            <person name="Derks M.F.L."/>
            <person name="Abee T."/>
            <person name="de Ridder D."/>
            <person name="Smid E.J."/>
        </authorList>
    </citation>
    <scope>NUCLEOTIDE SEQUENCE [LARGE SCALE GENOMIC DNA]</scope>
    <source>
        <strain evidence="3">65</strain>
    </source>
</reference>
<gene>
    <name evidence="2" type="ORF">BON22_5218</name>
</gene>
<comment type="caution">
    <text evidence="2">The sequence shown here is derived from an EMBL/GenBank/DDBJ whole genome shotgun (WGS) entry which is preliminary data.</text>
</comment>
<keyword evidence="3" id="KW-1185">Reference proteome</keyword>
<protein>
    <submittedName>
        <fullName evidence="2">Protein TOXD</fullName>
    </submittedName>
</protein>
<dbReference type="AlphaFoldDB" id="A0A1V2KZQ1"/>
<feature type="domain" description="Enoyl reductase (ER)" evidence="1">
    <location>
        <begin position="16"/>
        <end position="363"/>
    </location>
</feature>
<dbReference type="Gene3D" id="3.90.180.10">
    <property type="entry name" value="Medium-chain alcohol dehydrogenases, catalytic domain"/>
    <property type="match status" value="1"/>
</dbReference>
<dbReference type="GO" id="GO:0016651">
    <property type="term" value="F:oxidoreductase activity, acting on NAD(P)H"/>
    <property type="evidence" value="ECO:0007669"/>
    <property type="project" value="InterPro"/>
</dbReference>
<dbReference type="InterPro" id="IPR047122">
    <property type="entry name" value="Trans-enoyl_RdTase-like"/>
</dbReference>
<evidence type="ECO:0000313" key="2">
    <source>
        <dbReference type="EMBL" id="ONH64980.1"/>
    </source>
</evidence>
<organism evidence="2 3">
    <name type="scientific">Cyberlindnera fabianii</name>
    <name type="common">Yeast</name>
    <name type="synonym">Hansenula fabianii</name>
    <dbReference type="NCBI Taxonomy" id="36022"/>
    <lineage>
        <taxon>Eukaryota</taxon>
        <taxon>Fungi</taxon>
        <taxon>Dikarya</taxon>
        <taxon>Ascomycota</taxon>
        <taxon>Saccharomycotina</taxon>
        <taxon>Saccharomycetes</taxon>
        <taxon>Phaffomycetales</taxon>
        <taxon>Phaffomycetaceae</taxon>
        <taxon>Cyberlindnera</taxon>
    </lineage>
</organism>
<evidence type="ECO:0000313" key="3">
    <source>
        <dbReference type="Proteomes" id="UP000189513"/>
    </source>
</evidence>
<dbReference type="PANTHER" id="PTHR45348:SF2">
    <property type="entry name" value="ZINC-TYPE ALCOHOL DEHYDROGENASE-LIKE PROTEIN C2E1P3.01"/>
    <property type="match status" value="1"/>
</dbReference>
<dbReference type="Proteomes" id="UP000189513">
    <property type="component" value="Unassembled WGS sequence"/>
</dbReference>
<name>A0A1V2KZQ1_CYBFA</name>
<dbReference type="Pfam" id="PF00107">
    <property type="entry name" value="ADH_zinc_N"/>
    <property type="match status" value="1"/>
</dbReference>
<dbReference type="CDD" id="cd08249">
    <property type="entry name" value="enoyl_reductase_like"/>
    <property type="match status" value="1"/>
</dbReference>
<dbReference type="PANTHER" id="PTHR45348">
    <property type="entry name" value="HYPOTHETICAL OXIDOREDUCTASE (EUROFUNG)"/>
    <property type="match status" value="1"/>
</dbReference>